<dbReference type="CDD" id="cd04301">
    <property type="entry name" value="NAT_SF"/>
    <property type="match status" value="1"/>
</dbReference>
<keyword evidence="3" id="KW-1185">Reference proteome</keyword>
<dbReference type="GO" id="GO:0016747">
    <property type="term" value="F:acyltransferase activity, transferring groups other than amino-acyl groups"/>
    <property type="evidence" value="ECO:0007669"/>
    <property type="project" value="InterPro"/>
</dbReference>
<sequence length="175" mass="19764">MIEIRPATPDDATGVARAHVRSWQVGYRGLIAQEYLDALRPEDRAQRYGFDRMPLRGPYTQVAVDGDAICGHVTTGLSRDDDLRGQGEIWAIYVDPVRWGTGIGQRLLTAGCEQLRGQGVAIAGLWVLDGNVRARRFYESARWRWHGTRRTDTIGDDVVDEVRYQRTLRPTDGRP</sequence>
<dbReference type="InterPro" id="IPR050276">
    <property type="entry name" value="MshD_Acetyltransferase"/>
</dbReference>
<dbReference type="EMBL" id="CP015596">
    <property type="protein sequence ID" value="ANE82602.1"/>
    <property type="molecule type" value="Genomic_DNA"/>
</dbReference>
<dbReference type="STRING" id="1682113.A7U43_03415"/>
<dbReference type="Gene3D" id="3.40.630.30">
    <property type="match status" value="1"/>
</dbReference>
<dbReference type="SUPFAM" id="SSF55729">
    <property type="entry name" value="Acyl-CoA N-acyltransferases (Nat)"/>
    <property type="match status" value="1"/>
</dbReference>
<feature type="domain" description="N-acetyltransferase" evidence="1">
    <location>
        <begin position="2"/>
        <end position="169"/>
    </location>
</feature>
<gene>
    <name evidence="2" type="ORF">A7U43_03415</name>
</gene>
<dbReference type="KEGG" id="madi:A7U43_03415"/>
<dbReference type="PROSITE" id="PS51186">
    <property type="entry name" value="GNAT"/>
    <property type="match status" value="1"/>
</dbReference>
<dbReference type="InterPro" id="IPR016181">
    <property type="entry name" value="Acyl_CoA_acyltransferase"/>
</dbReference>
<name>A0A172UTT8_9MYCO</name>
<protein>
    <submittedName>
        <fullName evidence="2">Acetyltransferase</fullName>
    </submittedName>
</protein>
<dbReference type="RefSeq" id="WP_068001799.1">
    <property type="nucleotide sequence ID" value="NZ_CP015596.1"/>
</dbReference>
<reference evidence="2 3" key="1">
    <citation type="submission" date="2016-05" db="EMBL/GenBank/DDBJ databases">
        <title>Complete genome sequence of a phthalic acid esters degrading Mycobacterium sp. YC-RL4.</title>
        <authorList>
            <person name="Ren L."/>
            <person name="Fan S."/>
            <person name="Ruth N."/>
            <person name="Jia Y."/>
            <person name="Wang J."/>
            <person name="Qiao C."/>
        </authorList>
    </citation>
    <scope>NUCLEOTIDE SEQUENCE [LARGE SCALE GENOMIC DNA]</scope>
    <source>
        <strain evidence="2 3">YC-RL4</strain>
    </source>
</reference>
<dbReference type="Proteomes" id="UP000077143">
    <property type="component" value="Chromosome"/>
</dbReference>
<dbReference type="OrthoDB" id="5243635at2"/>
<dbReference type="Pfam" id="PF00583">
    <property type="entry name" value="Acetyltransf_1"/>
    <property type="match status" value="1"/>
</dbReference>
<dbReference type="PANTHER" id="PTHR43617:SF34">
    <property type="entry name" value="PUTATIVE-RELATED"/>
    <property type="match status" value="1"/>
</dbReference>
<keyword evidence="2" id="KW-0808">Transferase</keyword>
<evidence type="ECO:0000313" key="2">
    <source>
        <dbReference type="EMBL" id="ANE82602.1"/>
    </source>
</evidence>
<evidence type="ECO:0000259" key="1">
    <source>
        <dbReference type="PROSITE" id="PS51186"/>
    </source>
</evidence>
<evidence type="ECO:0000313" key="3">
    <source>
        <dbReference type="Proteomes" id="UP000077143"/>
    </source>
</evidence>
<organism evidence="2 3">
    <name type="scientific">Mycobacterium adipatum</name>
    <dbReference type="NCBI Taxonomy" id="1682113"/>
    <lineage>
        <taxon>Bacteria</taxon>
        <taxon>Bacillati</taxon>
        <taxon>Actinomycetota</taxon>
        <taxon>Actinomycetes</taxon>
        <taxon>Mycobacteriales</taxon>
        <taxon>Mycobacteriaceae</taxon>
        <taxon>Mycobacterium</taxon>
    </lineage>
</organism>
<dbReference type="PANTHER" id="PTHR43617">
    <property type="entry name" value="L-AMINO ACID N-ACETYLTRANSFERASE"/>
    <property type="match status" value="1"/>
</dbReference>
<proteinExistence type="predicted"/>
<dbReference type="InterPro" id="IPR000182">
    <property type="entry name" value="GNAT_dom"/>
</dbReference>
<dbReference type="AlphaFoldDB" id="A0A172UTT8"/>
<accession>A0A172UTT8</accession>